<organism evidence="10 11">
    <name type="scientific">Kutzneria buriramensis</name>
    <dbReference type="NCBI Taxonomy" id="1045776"/>
    <lineage>
        <taxon>Bacteria</taxon>
        <taxon>Bacillati</taxon>
        <taxon>Actinomycetota</taxon>
        <taxon>Actinomycetes</taxon>
        <taxon>Pseudonocardiales</taxon>
        <taxon>Pseudonocardiaceae</taxon>
        <taxon>Kutzneria</taxon>
    </lineage>
</organism>
<dbReference type="PANTHER" id="PTHR43790:SF9">
    <property type="entry name" value="GALACTOFURANOSE TRANSPORTER ATP-BINDING PROTEIN YTFR"/>
    <property type="match status" value="1"/>
</dbReference>
<evidence type="ECO:0000313" key="10">
    <source>
        <dbReference type="EMBL" id="REH52130.1"/>
    </source>
</evidence>
<dbReference type="Pfam" id="PF00005">
    <property type="entry name" value="ABC_tran"/>
    <property type="match status" value="2"/>
</dbReference>
<reference evidence="10 11" key="1">
    <citation type="submission" date="2018-08" db="EMBL/GenBank/DDBJ databases">
        <title>Genomic Encyclopedia of Archaeal and Bacterial Type Strains, Phase II (KMG-II): from individual species to whole genera.</title>
        <authorList>
            <person name="Goeker M."/>
        </authorList>
    </citation>
    <scope>NUCLEOTIDE SEQUENCE [LARGE SCALE GENOMIC DNA]</scope>
    <source>
        <strain evidence="10 11">DSM 45791</strain>
    </source>
</reference>
<feature type="domain" description="ABC transporter" evidence="9">
    <location>
        <begin position="3"/>
        <end position="239"/>
    </location>
</feature>
<keyword evidence="5" id="KW-0547">Nucleotide-binding</keyword>
<protein>
    <submittedName>
        <fullName evidence="10">Ribose transport system ATP-binding protein</fullName>
    </submittedName>
</protein>
<gene>
    <name evidence="10" type="ORF">BCF44_103581</name>
</gene>
<dbReference type="GO" id="GO:0016887">
    <property type="term" value="F:ATP hydrolysis activity"/>
    <property type="evidence" value="ECO:0007669"/>
    <property type="project" value="InterPro"/>
</dbReference>
<evidence type="ECO:0000313" key="11">
    <source>
        <dbReference type="Proteomes" id="UP000256269"/>
    </source>
</evidence>
<comment type="subcellular location">
    <subcellularLocation>
        <location evidence="1">Cell membrane</location>
        <topology evidence="1">Peripheral membrane protein</topology>
    </subcellularLocation>
</comment>
<keyword evidence="7" id="KW-1278">Translocase</keyword>
<dbReference type="CDD" id="cd03216">
    <property type="entry name" value="ABC_Carb_Monos_I"/>
    <property type="match status" value="1"/>
</dbReference>
<dbReference type="InterPro" id="IPR003439">
    <property type="entry name" value="ABC_transporter-like_ATP-bd"/>
</dbReference>
<dbReference type="PROSITE" id="PS00211">
    <property type="entry name" value="ABC_TRANSPORTER_1"/>
    <property type="match status" value="1"/>
</dbReference>
<sequence>MTVTAEKLVKKFPGVRALDEATLRLAPGSVHALLGENGAGKSTLIKIMTGVLRPDGGRIVLADGGEAHFGGPHDAQRAGIGVVHQERNLIPAFSVAENIALPAVPQRFGFVDRAAARALAKRCLAQLKVQLDVDRPVSTLSVAQTQLVEIAKALAVDSQVLLLDEPTASLTSDEADRLFTVMRELRDQGHAIVLVSHKLDEVFAIADTVTVLRDGRSVAEAQPLADLDHDEIVNLMVGRAHAVLELARTPVDRTATPALELDGIGTADGHEDVSLAVRPGEIVGLYGLVGAGRSELARAVLGLDKITAGTVRIRGEQARIRDVGEALRRYRIGYVTENRKEEGVFLTQPISRNIAVTVWRRLARAGLVRERDENSLVATYRERLGMRLSGPAQLAGELSGGNQQKVSLAKWLAADCDILVIDEPTVGIDVRTKAAFHELIVGLAADGLAILLISSDLPEMVTLADRVLVMRDHRLVGEVDNDHDYDRTSQEVGRLLHQAR</sequence>
<name>A0A3E0I0R1_9PSEU</name>
<evidence type="ECO:0000256" key="6">
    <source>
        <dbReference type="ARBA" id="ARBA00022840"/>
    </source>
</evidence>
<evidence type="ECO:0000256" key="4">
    <source>
        <dbReference type="ARBA" id="ARBA00022737"/>
    </source>
</evidence>
<keyword evidence="6 10" id="KW-0067">ATP-binding</keyword>
<dbReference type="FunFam" id="3.40.50.300:FF:000127">
    <property type="entry name" value="Ribose import ATP-binding protein RbsA"/>
    <property type="match status" value="1"/>
</dbReference>
<dbReference type="InterPro" id="IPR003593">
    <property type="entry name" value="AAA+_ATPase"/>
</dbReference>
<keyword evidence="4" id="KW-0677">Repeat</keyword>
<accession>A0A3E0I0R1</accession>
<evidence type="ECO:0000259" key="9">
    <source>
        <dbReference type="PROSITE" id="PS50893"/>
    </source>
</evidence>
<keyword evidence="11" id="KW-1185">Reference proteome</keyword>
<evidence type="ECO:0000256" key="7">
    <source>
        <dbReference type="ARBA" id="ARBA00022967"/>
    </source>
</evidence>
<dbReference type="InterPro" id="IPR027417">
    <property type="entry name" value="P-loop_NTPase"/>
</dbReference>
<proteinExistence type="predicted"/>
<evidence type="ECO:0000256" key="1">
    <source>
        <dbReference type="ARBA" id="ARBA00004202"/>
    </source>
</evidence>
<feature type="domain" description="ABC transporter" evidence="9">
    <location>
        <begin position="246"/>
        <end position="497"/>
    </location>
</feature>
<dbReference type="InterPro" id="IPR050107">
    <property type="entry name" value="ABC_carbohydrate_import_ATPase"/>
</dbReference>
<keyword evidence="2" id="KW-0813">Transport</keyword>
<dbReference type="RefSeq" id="WP_116174112.1">
    <property type="nucleotide sequence ID" value="NZ_CP144375.1"/>
</dbReference>
<dbReference type="Gene3D" id="3.40.50.300">
    <property type="entry name" value="P-loop containing nucleotide triphosphate hydrolases"/>
    <property type="match status" value="2"/>
</dbReference>
<dbReference type="EMBL" id="QUNO01000003">
    <property type="protein sequence ID" value="REH52130.1"/>
    <property type="molecule type" value="Genomic_DNA"/>
</dbReference>
<dbReference type="PROSITE" id="PS50893">
    <property type="entry name" value="ABC_TRANSPORTER_2"/>
    <property type="match status" value="2"/>
</dbReference>
<dbReference type="AlphaFoldDB" id="A0A3E0I0R1"/>
<dbReference type="CDD" id="cd03215">
    <property type="entry name" value="ABC_Carb_Monos_II"/>
    <property type="match status" value="1"/>
</dbReference>
<dbReference type="SMART" id="SM00382">
    <property type="entry name" value="AAA"/>
    <property type="match status" value="2"/>
</dbReference>
<evidence type="ECO:0000256" key="2">
    <source>
        <dbReference type="ARBA" id="ARBA00022448"/>
    </source>
</evidence>
<dbReference type="GO" id="GO:0005524">
    <property type="term" value="F:ATP binding"/>
    <property type="evidence" value="ECO:0007669"/>
    <property type="project" value="UniProtKB-KW"/>
</dbReference>
<dbReference type="InterPro" id="IPR017871">
    <property type="entry name" value="ABC_transporter-like_CS"/>
</dbReference>
<dbReference type="PANTHER" id="PTHR43790">
    <property type="entry name" value="CARBOHYDRATE TRANSPORT ATP-BINDING PROTEIN MG119-RELATED"/>
    <property type="match status" value="1"/>
</dbReference>
<keyword evidence="3" id="KW-1003">Cell membrane</keyword>
<evidence type="ECO:0000256" key="5">
    <source>
        <dbReference type="ARBA" id="ARBA00022741"/>
    </source>
</evidence>
<keyword evidence="8" id="KW-0472">Membrane</keyword>
<dbReference type="SUPFAM" id="SSF52540">
    <property type="entry name" value="P-loop containing nucleoside triphosphate hydrolases"/>
    <property type="match status" value="2"/>
</dbReference>
<comment type="caution">
    <text evidence="10">The sequence shown here is derived from an EMBL/GenBank/DDBJ whole genome shotgun (WGS) entry which is preliminary data.</text>
</comment>
<dbReference type="OrthoDB" id="39350at2"/>
<dbReference type="GO" id="GO:0005886">
    <property type="term" value="C:plasma membrane"/>
    <property type="evidence" value="ECO:0007669"/>
    <property type="project" value="UniProtKB-SubCell"/>
</dbReference>
<evidence type="ECO:0000256" key="8">
    <source>
        <dbReference type="ARBA" id="ARBA00023136"/>
    </source>
</evidence>
<evidence type="ECO:0000256" key="3">
    <source>
        <dbReference type="ARBA" id="ARBA00022475"/>
    </source>
</evidence>
<dbReference type="Proteomes" id="UP000256269">
    <property type="component" value="Unassembled WGS sequence"/>
</dbReference>